<keyword evidence="7" id="KW-1015">Disulfide bond</keyword>
<proteinExistence type="predicted"/>
<keyword evidence="4" id="KW-1133">Transmembrane helix</keyword>
<dbReference type="Proteomes" id="UP000749559">
    <property type="component" value="Unassembled WGS sequence"/>
</dbReference>
<keyword evidence="3" id="KW-0812">Transmembrane</keyword>
<evidence type="ECO:0000313" key="10">
    <source>
        <dbReference type="EMBL" id="CAH1787290.1"/>
    </source>
</evidence>
<evidence type="ECO:0000256" key="3">
    <source>
        <dbReference type="ARBA" id="ARBA00022692"/>
    </source>
</evidence>
<evidence type="ECO:0000256" key="1">
    <source>
        <dbReference type="ARBA" id="ARBA00004651"/>
    </source>
</evidence>
<name>A0A8J1TZN2_OWEFU</name>
<evidence type="ECO:0000256" key="5">
    <source>
        <dbReference type="ARBA" id="ARBA00023040"/>
    </source>
</evidence>
<dbReference type="AlphaFoldDB" id="A0A8J1TZN2"/>
<dbReference type="PRINTS" id="PR00237">
    <property type="entry name" value="GPCRRHODOPSN"/>
</dbReference>
<comment type="subcellular location">
    <subcellularLocation>
        <location evidence="1">Cell membrane</location>
        <topology evidence="1">Multi-pass membrane protein</topology>
    </subcellularLocation>
</comment>
<evidence type="ECO:0000256" key="9">
    <source>
        <dbReference type="ARBA" id="ARBA00023224"/>
    </source>
</evidence>
<keyword evidence="8" id="KW-0675">Receptor</keyword>
<keyword evidence="11" id="KW-1185">Reference proteome</keyword>
<evidence type="ECO:0000256" key="4">
    <source>
        <dbReference type="ARBA" id="ARBA00022989"/>
    </source>
</evidence>
<reference evidence="10" key="1">
    <citation type="submission" date="2022-03" db="EMBL/GenBank/DDBJ databases">
        <authorList>
            <person name="Martin C."/>
        </authorList>
    </citation>
    <scope>NUCLEOTIDE SEQUENCE</scope>
</reference>
<keyword evidence="2" id="KW-1003">Cell membrane</keyword>
<evidence type="ECO:0000256" key="7">
    <source>
        <dbReference type="ARBA" id="ARBA00023157"/>
    </source>
</evidence>
<dbReference type="InterPro" id="IPR017452">
    <property type="entry name" value="GPCR_Rhodpsn_7TM"/>
</dbReference>
<dbReference type="PROSITE" id="PS50262">
    <property type="entry name" value="G_PROTEIN_RECEP_F1_2"/>
    <property type="match status" value="1"/>
</dbReference>
<gene>
    <name evidence="10" type="ORF">OFUS_LOCUS13028</name>
</gene>
<organism evidence="10 11">
    <name type="scientific">Owenia fusiformis</name>
    <name type="common">Polychaete worm</name>
    <dbReference type="NCBI Taxonomy" id="6347"/>
    <lineage>
        <taxon>Eukaryota</taxon>
        <taxon>Metazoa</taxon>
        <taxon>Spiralia</taxon>
        <taxon>Lophotrochozoa</taxon>
        <taxon>Annelida</taxon>
        <taxon>Polychaeta</taxon>
        <taxon>Sedentaria</taxon>
        <taxon>Canalipalpata</taxon>
        <taxon>Sabellida</taxon>
        <taxon>Oweniida</taxon>
        <taxon>Oweniidae</taxon>
        <taxon>Owenia</taxon>
    </lineage>
</organism>
<evidence type="ECO:0000256" key="6">
    <source>
        <dbReference type="ARBA" id="ARBA00023136"/>
    </source>
</evidence>
<keyword evidence="6" id="KW-0472">Membrane</keyword>
<sequence>MNVTVELDEKTWESSGITSNIMNTKQAFNTNETELLSGNSTPTTNNGVSIGIGAIGTQTSEAIIANSTMDVRGDATQNVLMNESSVTINSSSTMNEILTTSGLSSEADASVSQVTITSEEATNLNMSFTASSTTSDTLINGTDYARDSQEISESITNSTYIALNNSVASPKFTPTDQSLLNLTITRDLTEPTQGVITSVSNQTLDETMKYVANSTVAMTTVKDGSTTISGSPLTDGFLHINVTSLFENVTDFSTTINPVTQNSNVTMAMYNATNTSNNTVGLLDSLESRSNYISTILFLFILIAIISNVLFVVSVAVKKDLHHLTYYFLVSMAIMHMVMSVVVMVPNTLTEIAGHYHPYVSCNIWISVDFFFCNCTFLHMAFVNMDIFLRLKDPLRARHRASVLSTCTRMILPWLVAFIQSFTEFIVSHQARESQLMLNVCLEPDGNFSILGILLSFFIPCFFAVLFHFLSSKEVKNMQNDVNGNNDIYRYMIHDAILDDATDRSYNAINEGSTNGKSNMAADFDQNEVSDDASMSGAESDFNDIEEHMEDECNQGNQRYENFVNAENAISLSDPHDGNTDSHETYSTIPMETMNTPENDTNPTGLANHLRTGDPSPSCTLLLRDNIVETPITNGGNCQEHQPTAKEVHKLQKRKKKLLWEYQTIVFLRKVLILSLLTWTPISVGIIIYGRCEDCQTIFMAYLIKILKWLAYCASFLHPILYAFFQKKIGRAYWSLLACKACNRQHKRVIRGVSY</sequence>
<dbReference type="EMBL" id="CAIIXF020000006">
    <property type="protein sequence ID" value="CAH1787290.1"/>
    <property type="molecule type" value="Genomic_DNA"/>
</dbReference>
<comment type="caution">
    <text evidence="10">The sequence shown here is derived from an EMBL/GenBank/DDBJ whole genome shotgun (WGS) entry which is preliminary data.</text>
</comment>
<dbReference type="PANTHER" id="PTHR24248">
    <property type="entry name" value="ADRENERGIC RECEPTOR-RELATED G-PROTEIN COUPLED RECEPTOR"/>
    <property type="match status" value="1"/>
</dbReference>
<protein>
    <submittedName>
        <fullName evidence="10">Uncharacterized protein</fullName>
    </submittedName>
</protein>
<dbReference type="SUPFAM" id="SSF81321">
    <property type="entry name" value="Family A G protein-coupled receptor-like"/>
    <property type="match status" value="1"/>
</dbReference>
<evidence type="ECO:0000313" key="11">
    <source>
        <dbReference type="Proteomes" id="UP000749559"/>
    </source>
</evidence>
<dbReference type="Gene3D" id="1.20.1070.10">
    <property type="entry name" value="Rhodopsin 7-helix transmembrane proteins"/>
    <property type="match status" value="2"/>
</dbReference>
<dbReference type="Pfam" id="PF00001">
    <property type="entry name" value="7tm_1"/>
    <property type="match status" value="1"/>
</dbReference>
<dbReference type="InterPro" id="IPR000276">
    <property type="entry name" value="GPCR_Rhodpsn"/>
</dbReference>
<dbReference type="GO" id="GO:0004930">
    <property type="term" value="F:G protein-coupled receptor activity"/>
    <property type="evidence" value="ECO:0007669"/>
    <property type="project" value="UniProtKB-KW"/>
</dbReference>
<dbReference type="GO" id="GO:0045202">
    <property type="term" value="C:synapse"/>
    <property type="evidence" value="ECO:0007669"/>
    <property type="project" value="GOC"/>
</dbReference>
<dbReference type="GO" id="GO:0005886">
    <property type="term" value="C:plasma membrane"/>
    <property type="evidence" value="ECO:0007669"/>
    <property type="project" value="UniProtKB-SubCell"/>
</dbReference>
<dbReference type="PANTHER" id="PTHR24248:SF125">
    <property type="entry name" value="DOPAMINE D2-LIKE RECEPTOR"/>
    <property type="match status" value="1"/>
</dbReference>
<evidence type="ECO:0000256" key="8">
    <source>
        <dbReference type="ARBA" id="ARBA00023170"/>
    </source>
</evidence>
<evidence type="ECO:0000256" key="2">
    <source>
        <dbReference type="ARBA" id="ARBA00022475"/>
    </source>
</evidence>
<keyword evidence="9" id="KW-0807">Transducer</keyword>
<keyword evidence="5" id="KW-0297">G-protein coupled receptor</keyword>
<dbReference type="GO" id="GO:0001591">
    <property type="term" value="F:dopamine neurotransmitter receptor activity, coupled via Gi/Go"/>
    <property type="evidence" value="ECO:0007669"/>
    <property type="project" value="TreeGrafter"/>
</dbReference>
<accession>A0A8J1TZN2</accession>